<feature type="non-terminal residue" evidence="1">
    <location>
        <position position="301"/>
    </location>
</feature>
<proteinExistence type="predicted"/>
<gene>
    <name evidence="1" type="ORF">BU23DRAFT_596994</name>
</gene>
<dbReference type="AlphaFoldDB" id="A0A6A5VNY3"/>
<protein>
    <submittedName>
        <fullName evidence="1">Uncharacterized protein</fullName>
    </submittedName>
</protein>
<name>A0A6A5VNY3_9PLEO</name>
<sequence length="301" mass="34303">MGHRNHHVVGLQFSFSLGNANHPHREGISNFIHVLAMDDNTQNELDDSLAGSWSEVREEFEDLLLFQYHDHTSYNAKQVPYFLPNLTACQPTGQKAKPTDEFTLLDIEDASLQQVSQEIEEFDVVALEEEESIPEPILLTTAQFGSLITTDLEFALELPEYPTTHKNGYTYCVNTTKVTDIKHALVQYSWSQIHSPTTATSPFLNQARGKKWKMRCSGVLCCEYLHNTLRALLHLTVTEQTWALIQDLRESIDSSDPDPIRRDTNAFVTCSIHITKILTIEYSLFRSLQRRFQQGIACVSQ</sequence>
<organism evidence="1 2">
    <name type="scientific">Bimuria novae-zelandiae CBS 107.79</name>
    <dbReference type="NCBI Taxonomy" id="1447943"/>
    <lineage>
        <taxon>Eukaryota</taxon>
        <taxon>Fungi</taxon>
        <taxon>Dikarya</taxon>
        <taxon>Ascomycota</taxon>
        <taxon>Pezizomycotina</taxon>
        <taxon>Dothideomycetes</taxon>
        <taxon>Pleosporomycetidae</taxon>
        <taxon>Pleosporales</taxon>
        <taxon>Massarineae</taxon>
        <taxon>Didymosphaeriaceae</taxon>
        <taxon>Bimuria</taxon>
    </lineage>
</organism>
<dbReference type="Proteomes" id="UP000800036">
    <property type="component" value="Unassembled WGS sequence"/>
</dbReference>
<evidence type="ECO:0000313" key="1">
    <source>
        <dbReference type="EMBL" id="KAF1976626.1"/>
    </source>
</evidence>
<keyword evidence="2" id="KW-1185">Reference proteome</keyword>
<evidence type="ECO:0000313" key="2">
    <source>
        <dbReference type="Proteomes" id="UP000800036"/>
    </source>
</evidence>
<dbReference type="OrthoDB" id="4506300at2759"/>
<accession>A0A6A5VNY3</accession>
<dbReference type="EMBL" id="ML976666">
    <property type="protein sequence ID" value="KAF1976626.1"/>
    <property type="molecule type" value="Genomic_DNA"/>
</dbReference>
<reference evidence="1" key="1">
    <citation type="journal article" date="2020" name="Stud. Mycol.">
        <title>101 Dothideomycetes genomes: a test case for predicting lifestyles and emergence of pathogens.</title>
        <authorList>
            <person name="Haridas S."/>
            <person name="Albert R."/>
            <person name="Binder M."/>
            <person name="Bloem J."/>
            <person name="Labutti K."/>
            <person name="Salamov A."/>
            <person name="Andreopoulos B."/>
            <person name="Baker S."/>
            <person name="Barry K."/>
            <person name="Bills G."/>
            <person name="Bluhm B."/>
            <person name="Cannon C."/>
            <person name="Castanera R."/>
            <person name="Culley D."/>
            <person name="Daum C."/>
            <person name="Ezra D."/>
            <person name="Gonzalez J."/>
            <person name="Henrissat B."/>
            <person name="Kuo A."/>
            <person name="Liang C."/>
            <person name="Lipzen A."/>
            <person name="Lutzoni F."/>
            <person name="Magnuson J."/>
            <person name="Mondo S."/>
            <person name="Nolan M."/>
            <person name="Ohm R."/>
            <person name="Pangilinan J."/>
            <person name="Park H.-J."/>
            <person name="Ramirez L."/>
            <person name="Alfaro M."/>
            <person name="Sun H."/>
            <person name="Tritt A."/>
            <person name="Yoshinaga Y."/>
            <person name="Zwiers L.-H."/>
            <person name="Turgeon B."/>
            <person name="Goodwin S."/>
            <person name="Spatafora J."/>
            <person name="Crous P."/>
            <person name="Grigoriev I."/>
        </authorList>
    </citation>
    <scope>NUCLEOTIDE SEQUENCE</scope>
    <source>
        <strain evidence="1">CBS 107.79</strain>
    </source>
</reference>